<feature type="domain" description="NADP-dependent oxidoreductase" evidence="1">
    <location>
        <begin position="120"/>
        <end position="195"/>
    </location>
</feature>
<name>A6DJ76_9BACT</name>
<keyword evidence="3" id="KW-1185">Reference proteome</keyword>
<feature type="domain" description="NADP-dependent oxidoreductase" evidence="1">
    <location>
        <begin position="246"/>
        <end position="365"/>
    </location>
</feature>
<evidence type="ECO:0000313" key="3">
    <source>
        <dbReference type="Proteomes" id="UP000004947"/>
    </source>
</evidence>
<dbReference type="SUPFAM" id="SSF51430">
    <property type="entry name" value="NAD(P)-linked oxidoreductase"/>
    <property type="match status" value="1"/>
</dbReference>
<evidence type="ECO:0000259" key="1">
    <source>
        <dbReference type="Pfam" id="PF00248"/>
    </source>
</evidence>
<sequence length="435" mass="49921">MKFGFSHTAFCSAQATISSFYLKLSLSSKYKKPKTKDSMNSNNFSRRRFFGTSVTSTLGLTLAPSILKAQSPNPEPDPVAKEFKPETIEKVWRNKQSDMTYRMLGRTGFMVSEITLGTLPFKEPSFIPLIEKAAERGVNYLDTASGYAKGRVENTLGNYLKNTTEREKFFISTKLSNYYKKVDALIKEMLKGVSASKRQQMHDKALQMIEERAVAKPGYHINYFRGQEKQFEKSYFRHVVLTEYGYKKEWREQIKNSARQLLDESLKRLQTDYVDILHFPHGCSMPEMMDDEILRELFAEFKQQGKIRASAVSFHNDVQYNLEKTIDVAYYDAVMVAYNIANHAALERPIARAKKAGVGVLAMKVARALVKNNPEWRIEKLNCSIVKDNLSKFSKAYLWGLQNPNISCCVAQMETLKMLEENLQIVDKKVELTKE</sequence>
<dbReference type="AlphaFoldDB" id="A6DJ76"/>
<dbReference type="STRING" id="313628.LNTAR_11366"/>
<dbReference type="Pfam" id="PF00248">
    <property type="entry name" value="Aldo_ket_red"/>
    <property type="match status" value="2"/>
</dbReference>
<organism evidence="2 3">
    <name type="scientific">Lentisphaera araneosa HTCC2155</name>
    <dbReference type="NCBI Taxonomy" id="313628"/>
    <lineage>
        <taxon>Bacteria</taxon>
        <taxon>Pseudomonadati</taxon>
        <taxon>Lentisphaerota</taxon>
        <taxon>Lentisphaeria</taxon>
        <taxon>Lentisphaerales</taxon>
        <taxon>Lentisphaeraceae</taxon>
        <taxon>Lentisphaera</taxon>
    </lineage>
</organism>
<protein>
    <submittedName>
        <fullName evidence="2">Probable oxidoreductase</fullName>
    </submittedName>
</protein>
<dbReference type="Proteomes" id="UP000004947">
    <property type="component" value="Unassembled WGS sequence"/>
</dbReference>
<proteinExistence type="predicted"/>
<dbReference type="InterPro" id="IPR053135">
    <property type="entry name" value="AKR2_Oxidoreductase"/>
</dbReference>
<dbReference type="eggNOG" id="COG0667">
    <property type="taxonomic scope" value="Bacteria"/>
</dbReference>
<dbReference type="PANTHER" id="PTHR43312">
    <property type="entry name" value="D-THREO-ALDOSE 1-DEHYDROGENASE"/>
    <property type="match status" value="1"/>
</dbReference>
<accession>A6DJ76</accession>
<gene>
    <name evidence="2" type="ORF">LNTAR_11366</name>
</gene>
<dbReference type="PANTHER" id="PTHR43312:SF1">
    <property type="entry name" value="NADP-DEPENDENT OXIDOREDUCTASE DOMAIN-CONTAINING PROTEIN"/>
    <property type="match status" value="1"/>
</dbReference>
<evidence type="ECO:0000313" key="2">
    <source>
        <dbReference type="EMBL" id="EDM28512.1"/>
    </source>
</evidence>
<dbReference type="Gene3D" id="3.20.20.100">
    <property type="entry name" value="NADP-dependent oxidoreductase domain"/>
    <property type="match status" value="1"/>
</dbReference>
<dbReference type="InterPro" id="IPR023210">
    <property type="entry name" value="NADP_OxRdtase_dom"/>
</dbReference>
<reference evidence="2 3" key="1">
    <citation type="journal article" date="2010" name="J. Bacteriol.">
        <title>Genome sequence of Lentisphaera araneosa HTCC2155T, the type species of the order Lentisphaerales in the phylum Lentisphaerae.</title>
        <authorList>
            <person name="Thrash J.C."/>
            <person name="Cho J.C."/>
            <person name="Vergin K.L."/>
            <person name="Morris R.M."/>
            <person name="Giovannoni S.J."/>
        </authorList>
    </citation>
    <scope>NUCLEOTIDE SEQUENCE [LARGE SCALE GENOMIC DNA]</scope>
    <source>
        <strain evidence="2 3">HTCC2155</strain>
    </source>
</reference>
<dbReference type="InterPro" id="IPR036812">
    <property type="entry name" value="NAD(P)_OxRdtase_dom_sf"/>
</dbReference>
<comment type="caution">
    <text evidence="2">The sequence shown here is derived from an EMBL/GenBank/DDBJ whole genome shotgun (WGS) entry which is preliminary data.</text>
</comment>
<dbReference type="EMBL" id="ABCK01000005">
    <property type="protein sequence ID" value="EDM28512.1"/>
    <property type="molecule type" value="Genomic_DNA"/>
</dbReference>